<dbReference type="Gene3D" id="1.10.357.10">
    <property type="entry name" value="Tetracycline Repressor, domain 2"/>
    <property type="match status" value="1"/>
</dbReference>
<dbReference type="GO" id="GO:0003677">
    <property type="term" value="F:DNA binding"/>
    <property type="evidence" value="ECO:0007669"/>
    <property type="project" value="UniProtKB-UniRule"/>
</dbReference>
<dbReference type="InterPro" id="IPR001647">
    <property type="entry name" value="HTH_TetR"/>
</dbReference>
<evidence type="ECO:0000313" key="5">
    <source>
        <dbReference type="Proteomes" id="UP000036932"/>
    </source>
</evidence>
<keyword evidence="5" id="KW-1185">Reference proteome</keyword>
<protein>
    <submittedName>
        <fullName evidence="4">Transcriptional regulator</fullName>
    </submittedName>
</protein>
<dbReference type="PATRIC" id="fig|1705565.3.peg.1254"/>
<dbReference type="InterPro" id="IPR039532">
    <property type="entry name" value="TetR_C_Firmicutes"/>
</dbReference>
<dbReference type="PANTHER" id="PTHR43479">
    <property type="entry name" value="ACREF/ENVCD OPERON REPRESSOR-RELATED"/>
    <property type="match status" value="1"/>
</dbReference>
<proteinExistence type="predicted"/>
<reference evidence="5" key="1">
    <citation type="submission" date="2015-08" db="EMBL/GenBank/DDBJ databases">
        <title>Genome sequencing project for genomic taxonomy and phylogenomics of Bacillus-like bacteria.</title>
        <authorList>
            <person name="Liu B."/>
            <person name="Wang J."/>
            <person name="Zhu Y."/>
            <person name="Liu G."/>
            <person name="Chen Q."/>
            <person name="Chen Z."/>
            <person name="Lan J."/>
            <person name="Che J."/>
            <person name="Ge C."/>
            <person name="Shi H."/>
            <person name="Pan Z."/>
            <person name="Liu X."/>
        </authorList>
    </citation>
    <scope>NUCLEOTIDE SEQUENCE [LARGE SCALE GENOMIC DNA]</scope>
    <source>
        <strain evidence="5">FJAT-22460</strain>
    </source>
</reference>
<dbReference type="RefSeq" id="WP_054405149.1">
    <property type="nucleotide sequence ID" value="NZ_LIUT01000008.1"/>
</dbReference>
<evidence type="ECO:0000256" key="2">
    <source>
        <dbReference type="PROSITE-ProRule" id="PRU00335"/>
    </source>
</evidence>
<dbReference type="SUPFAM" id="SSF46689">
    <property type="entry name" value="Homeodomain-like"/>
    <property type="match status" value="1"/>
</dbReference>
<feature type="DNA-binding region" description="H-T-H motif" evidence="2">
    <location>
        <begin position="29"/>
        <end position="48"/>
    </location>
</feature>
<feature type="domain" description="HTH tetR-type" evidence="3">
    <location>
        <begin position="6"/>
        <end position="66"/>
    </location>
</feature>
<organism evidence="4 5">
    <name type="scientific">Paenibacillus solani</name>
    <dbReference type="NCBI Taxonomy" id="1705565"/>
    <lineage>
        <taxon>Bacteria</taxon>
        <taxon>Bacillati</taxon>
        <taxon>Bacillota</taxon>
        <taxon>Bacilli</taxon>
        <taxon>Bacillales</taxon>
        <taxon>Paenibacillaceae</taxon>
        <taxon>Paenibacillus</taxon>
    </lineage>
</organism>
<dbReference type="PROSITE" id="PS50977">
    <property type="entry name" value="HTH_TETR_2"/>
    <property type="match status" value="1"/>
</dbReference>
<evidence type="ECO:0000259" key="3">
    <source>
        <dbReference type="PROSITE" id="PS50977"/>
    </source>
</evidence>
<dbReference type="InterPro" id="IPR009057">
    <property type="entry name" value="Homeodomain-like_sf"/>
</dbReference>
<sequence>MDLRIIKTHERLQQALLILLKEKSLNEISIAELSRLAKINRGTFYLHYKNVHGVFERYFSEIVEDLKRSFELPYDLTNHNIEQLQPEMIQIFDHVQKYNSFYRIVFDEKVPLIYYKQLFHTLRSIMKEFVQGHSLNLTDLQLDYLLSYQTNAIIGILMQWDENDYDLPPQTMNEFLMSYIRMK</sequence>
<name>A0A0M1N1E7_9BACL</name>
<evidence type="ECO:0000256" key="1">
    <source>
        <dbReference type="ARBA" id="ARBA00023125"/>
    </source>
</evidence>
<evidence type="ECO:0000313" key="4">
    <source>
        <dbReference type="EMBL" id="KOR75978.1"/>
    </source>
</evidence>
<accession>A0A0M1N1E7</accession>
<dbReference type="Proteomes" id="UP000036932">
    <property type="component" value="Unassembled WGS sequence"/>
</dbReference>
<dbReference type="EMBL" id="LIUT01000008">
    <property type="protein sequence ID" value="KOR75978.1"/>
    <property type="molecule type" value="Genomic_DNA"/>
</dbReference>
<dbReference type="PANTHER" id="PTHR43479:SF7">
    <property type="entry name" value="TETR-FAMILY TRANSCRIPTIONAL REGULATOR"/>
    <property type="match status" value="1"/>
</dbReference>
<comment type="caution">
    <text evidence="4">The sequence shown here is derived from an EMBL/GenBank/DDBJ whole genome shotgun (WGS) entry which is preliminary data.</text>
</comment>
<gene>
    <name evidence="4" type="ORF">AM231_25335</name>
</gene>
<dbReference type="OrthoDB" id="9810250at2"/>
<keyword evidence="1 2" id="KW-0238">DNA-binding</keyword>
<dbReference type="AlphaFoldDB" id="A0A0M1N1E7"/>
<dbReference type="InterPro" id="IPR050624">
    <property type="entry name" value="HTH-type_Tx_Regulator"/>
</dbReference>
<dbReference type="Pfam" id="PF14278">
    <property type="entry name" value="TetR_C_8"/>
    <property type="match status" value="1"/>
</dbReference>